<dbReference type="EMBL" id="AJLS01000088">
    <property type="protein sequence ID" value="EKN67068.1"/>
    <property type="molecule type" value="Genomic_DNA"/>
</dbReference>
<dbReference type="PATRIC" id="fig|1117379.3.peg.2715"/>
<accession>K6DG69</accession>
<sequence>MIKTPQSLVAVRMKVLFSVVGTYIIKSKGKLNNEGIVSEIMIDNRNICLKAKEGKTTFQNKRKTL</sequence>
<keyword evidence="2" id="KW-1185">Reference proteome</keyword>
<dbReference type="Proteomes" id="UP000006316">
    <property type="component" value="Unassembled WGS sequence"/>
</dbReference>
<dbReference type="AlphaFoldDB" id="K6DG69"/>
<evidence type="ECO:0000313" key="2">
    <source>
        <dbReference type="Proteomes" id="UP000006316"/>
    </source>
</evidence>
<protein>
    <submittedName>
        <fullName evidence="1">Uncharacterized protein</fullName>
    </submittedName>
</protein>
<proteinExistence type="predicted"/>
<gene>
    <name evidence="1" type="ORF">BABA_13125</name>
</gene>
<organism evidence="1 2">
    <name type="scientific">Neobacillus bataviensis LMG 21833</name>
    <dbReference type="NCBI Taxonomy" id="1117379"/>
    <lineage>
        <taxon>Bacteria</taxon>
        <taxon>Bacillati</taxon>
        <taxon>Bacillota</taxon>
        <taxon>Bacilli</taxon>
        <taxon>Bacillales</taxon>
        <taxon>Bacillaceae</taxon>
        <taxon>Neobacillus</taxon>
    </lineage>
</organism>
<dbReference type="STRING" id="1117379.BABA_13125"/>
<evidence type="ECO:0000313" key="1">
    <source>
        <dbReference type="EMBL" id="EKN67068.1"/>
    </source>
</evidence>
<name>K6DG69_9BACI</name>
<reference evidence="1 2" key="1">
    <citation type="journal article" date="2012" name="Front. Microbiol.">
        <title>Redundancy and modularity in membrane-associated dissimilatory nitrate reduction in Bacillus.</title>
        <authorList>
            <person name="Heylen K."/>
            <person name="Keltjens J."/>
        </authorList>
    </citation>
    <scope>NUCLEOTIDE SEQUENCE [LARGE SCALE GENOMIC DNA]</scope>
    <source>
        <strain evidence="2">LMG 21833T</strain>
    </source>
</reference>
<comment type="caution">
    <text evidence="1">The sequence shown here is derived from an EMBL/GenBank/DDBJ whole genome shotgun (WGS) entry which is preliminary data.</text>
</comment>